<protein>
    <submittedName>
        <fullName evidence="1">Uncharacterized protein</fullName>
    </submittedName>
</protein>
<keyword evidence="2" id="KW-1185">Reference proteome</keyword>
<evidence type="ECO:0000313" key="2">
    <source>
        <dbReference type="Proteomes" id="UP001152300"/>
    </source>
</evidence>
<accession>A0A9X0AEL1</accession>
<dbReference type="Proteomes" id="UP001152300">
    <property type="component" value="Unassembled WGS sequence"/>
</dbReference>
<sequence length="385" mass="43433">MRISIDICQVHSSMLRSSDDVNKSGVDLSGRFSSLYSTLTPRPGLSIGRKDTTIAGSLTGFVKHRNDIYSVTCRYVAFPASQSEGYKYKDGEDKLMMSMPADNDHKATKAQINDTYSEYYIQLRHSQTKQAMATDRDYSYQMLQLQHIQEIYADQLRHVEEYKTDAGYIYAAPKAWYKSSTYKGVLDWVLIRNECTNPKNQIKPVDFCPANPIREFIDNFPKNNDWTDKEREALVEKFKALNGTEPLNIKHPNSFSEPHNKTVYFKSPSRTSNWRACQMSCIKSVVYKDGHSPSNEHVFVGRGVQDHVSYKDDSGALIYDIDIIPGPNGARNTAALLPLALIWSGDGSGDIVSGFEDVTFATPVGAVLKDIESYMGWEEGSLRFC</sequence>
<organism evidence="1 2">
    <name type="scientific">Sclerotinia nivalis</name>
    <dbReference type="NCBI Taxonomy" id="352851"/>
    <lineage>
        <taxon>Eukaryota</taxon>
        <taxon>Fungi</taxon>
        <taxon>Dikarya</taxon>
        <taxon>Ascomycota</taxon>
        <taxon>Pezizomycotina</taxon>
        <taxon>Leotiomycetes</taxon>
        <taxon>Helotiales</taxon>
        <taxon>Sclerotiniaceae</taxon>
        <taxon>Sclerotinia</taxon>
    </lineage>
</organism>
<gene>
    <name evidence="1" type="ORF">OCU04_011107</name>
</gene>
<evidence type="ECO:0000313" key="1">
    <source>
        <dbReference type="EMBL" id="KAJ8059443.1"/>
    </source>
</evidence>
<dbReference type="EMBL" id="JAPEIS010000014">
    <property type="protein sequence ID" value="KAJ8059443.1"/>
    <property type="molecule type" value="Genomic_DNA"/>
</dbReference>
<comment type="caution">
    <text evidence="1">The sequence shown here is derived from an EMBL/GenBank/DDBJ whole genome shotgun (WGS) entry which is preliminary data.</text>
</comment>
<name>A0A9X0AEL1_9HELO</name>
<dbReference type="OrthoDB" id="3565252at2759"/>
<reference evidence="1" key="1">
    <citation type="submission" date="2022-11" db="EMBL/GenBank/DDBJ databases">
        <title>Genome Resource of Sclerotinia nivalis Strain SnTB1, a Plant Pathogen Isolated from American Ginseng.</title>
        <authorList>
            <person name="Fan S."/>
        </authorList>
    </citation>
    <scope>NUCLEOTIDE SEQUENCE</scope>
    <source>
        <strain evidence="1">SnTB1</strain>
    </source>
</reference>
<dbReference type="AlphaFoldDB" id="A0A9X0AEL1"/>
<proteinExistence type="predicted"/>